<keyword evidence="1" id="KW-0812">Transmembrane</keyword>
<organism evidence="3 4">
    <name type="scientific">Sulfobacillus harzensis</name>
    <dbReference type="NCBI Taxonomy" id="2729629"/>
    <lineage>
        <taxon>Bacteria</taxon>
        <taxon>Bacillati</taxon>
        <taxon>Bacillota</taxon>
        <taxon>Clostridia</taxon>
        <taxon>Eubacteriales</taxon>
        <taxon>Clostridiales Family XVII. Incertae Sedis</taxon>
        <taxon>Sulfobacillus</taxon>
    </lineage>
</organism>
<accession>A0A7Y0Q3F6</accession>
<protein>
    <submittedName>
        <fullName evidence="3">Anti-sigma factor</fullName>
    </submittedName>
</protein>
<reference evidence="3 4" key="1">
    <citation type="submission" date="2020-04" db="EMBL/GenBank/DDBJ databases">
        <authorList>
            <person name="Zhang R."/>
            <person name="Schippers A."/>
        </authorList>
    </citation>
    <scope>NUCLEOTIDE SEQUENCE [LARGE SCALE GENOMIC DNA]</scope>
    <source>
        <strain evidence="3 4">DSM 109850</strain>
    </source>
</reference>
<name>A0A7Y0Q3F6_9FIRM</name>
<evidence type="ECO:0000256" key="1">
    <source>
        <dbReference type="SAM" id="Phobius"/>
    </source>
</evidence>
<dbReference type="Proteomes" id="UP000533476">
    <property type="component" value="Unassembled WGS sequence"/>
</dbReference>
<comment type="caution">
    <text evidence="3">The sequence shown here is derived from an EMBL/GenBank/DDBJ whole genome shotgun (WGS) entry which is preliminary data.</text>
</comment>
<keyword evidence="4" id="KW-1185">Reference proteome</keyword>
<feature type="domain" description="Anti-sigma K factor RskA C-terminal" evidence="2">
    <location>
        <begin position="85"/>
        <end position="196"/>
    </location>
</feature>
<dbReference type="RefSeq" id="WP_169100534.1">
    <property type="nucleotide sequence ID" value="NZ_JABBVZ010000048.1"/>
</dbReference>
<sequence length="217" mass="23291">MGHCEAETLMLRFLSGDLDRAEHDRYLNHLRECEPCRDMSRTGLALMDSLVFQLADASPPRRLWKSLERQVFRRSRRGLWSIPAVAAALGLGLAIGFTWGHGPPAHAKPVADTVVLPLGGVKKEVTGQVVASDAADRITVTVAHLPPPPEGDVYEVWKVSGRGPLVLGTLALRSGHGFLTVKGTLGSGDEVVVCQESQAWKGEWMGPAVLTAAMPGG</sequence>
<evidence type="ECO:0000259" key="2">
    <source>
        <dbReference type="Pfam" id="PF10099"/>
    </source>
</evidence>
<dbReference type="InterPro" id="IPR018764">
    <property type="entry name" value="RskA_C"/>
</dbReference>
<keyword evidence="1" id="KW-0472">Membrane</keyword>
<proteinExistence type="predicted"/>
<dbReference type="GO" id="GO:0005886">
    <property type="term" value="C:plasma membrane"/>
    <property type="evidence" value="ECO:0007669"/>
    <property type="project" value="InterPro"/>
</dbReference>
<evidence type="ECO:0000313" key="3">
    <source>
        <dbReference type="EMBL" id="NMP23345.1"/>
    </source>
</evidence>
<evidence type="ECO:0000313" key="4">
    <source>
        <dbReference type="Proteomes" id="UP000533476"/>
    </source>
</evidence>
<keyword evidence="1" id="KW-1133">Transmembrane helix</keyword>
<dbReference type="EMBL" id="JABBVZ010000048">
    <property type="protein sequence ID" value="NMP23345.1"/>
    <property type="molecule type" value="Genomic_DNA"/>
</dbReference>
<dbReference type="AlphaFoldDB" id="A0A7Y0Q3F6"/>
<gene>
    <name evidence="3" type="ORF">HIJ39_13450</name>
</gene>
<feature type="transmembrane region" description="Helical" evidence="1">
    <location>
        <begin position="79"/>
        <end position="99"/>
    </location>
</feature>
<dbReference type="Pfam" id="PF10099">
    <property type="entry name" value="RskA_C"/>
    <property type="match status" value="1"/>
</dbReference>